<feature type="signal peptide" evidence="1">
    <location>
        <begin position="1"/>
        <end position="19"/>
    </location>
</feature>
<evidence type="ECO:0008006" key="4">
    <source>
        <dbReference type="Google" id="ProtNLM"/>
    </source>
</evidence>
<name>D0KVG4_HALNC</name>
<dbReference type="RefSeq" id="WP_012824826.1">
    <property type="nucleotide sequence ID" value="NC_013422.1"/>
</dbReference>
<dbReference type="KEGG" id="hna:Hneap_1972"/>
<evidence type="ECO:0000256" key="1">
    <source>
        <dbReference type="SAM" id="SignalP"/>
    </source>
</evidence>
<dbReference type="Gene3D" id="2.60.40.1890">
    <property type="entry name" value="PCu(A)C copper chaperone"/>
    <property type="match status" value="1"/>
</dbReference>
<dbReference type="InterPro" id="IPR058248">
    <property type="entry name" value="Lxx211020-like"/>
</dbReference>
<evidence type="ECO:0000313" key="2">
    <source>
        <dbReference type="EMBL" id="ACX96794.1"/>
    </source>
</evidence>
<dbReference type="eggNOG" id="COG2847">
    <property type="taxonomic scope" value="Bacteria"/>
</dbReference>
<dbReference type="EMBL" id="CP001801">
    <property type="protein sequence ID" value="ACX96794.1"/>
    <property type="molecule type" value="Genomic_DNA"/>
</dbReference>
<dbReference type="OrthoDB" id="9796962at2"/>
<keyword evidence="3" id="KW-1185">Reference proteome</keyword>
<dbReference type="STRING" id="555778.Hneap_1972"/>
<dbReference type="SUPFAM" id="SSF110087">
    <property type="entry name" value="DR1885-like metal-binding protein"/>
    <property type="match status" value="1"/>
</dbReference>
<protein>
    <recommendedName>
        <fullName evidence="4">Copper chaperone PCu(A)C</fullName>
    </recommendedName>
</protein>
<dbReference type="PANTHER" id="PTHR36302:SF1">
    <property type="entry name" value="COPPER CHAPERONE PCU(A)C"/>
    <property type="match status" value="1"/>
</dbReference>
<proteinExistence type="predicted"/>
<organism evidence="2 3">
    <name type="scientific">Halothiobacillus neapolitanus (strain ATCC 23641 / DSM 15147 / CIP 104769 / NCIMB 8539 / c2)</name>
    <name type="common">Thiobacillus neapolitanus</name>
    <dbReference type="NCBI Taxonomy" id="555778"/>
    <lineage>
        <taxon>Bacteria</taxon>
        <taxon>Pseudomonadati</taxon>
        <taxon>Pseudomonadota</taxon>
        <taxon>Gammaproteobacteria</taxon>
        <taxon>Chromatiales</taxon>
        <taxon>Halothiobacillaceae</taxon>
        <taxon>Halothiobacillus</taxon>
    </lineage>
</organism>
<feature type="chain" id="PRO_5003010682" description="Copper chaperone PCu(A)C" evidence="1">
    <location>
        <begin position="20"/>
        <end position="147"/>
    </location>
</feature>
<dbReference type="Proteomes" id="UP000009102">
    <property type="component" value="Chromosome"/>
</dbReference>
<dbReference type="Pfam" id="PF04314">
    <property type="entry name" value="PCuAC"/>
    <property type="match status" value="1"/>
</dbReference>
<sequence>MKRVFVGSLFMVMSSGAFAAPVITDAWIPEQPPGAMASAVFLNMINQTDKPEALVKAEAPGFKLVQLHQSIEVNGMHKMIEQKEIVVPAHGETRLAPGGYHIMLIQPEKRLQAGDSLPVTLTFADGSHETVSVPVKKRSAMSGMMKH</sequence>
<evidence type="ECO:0000313" key="3">
    <source>
        <dbReference type="Proteomes" id="UP000009102"/>
    </source>
</evidence>
<gene>
    <name evidence="2" type="ordered locus">Hneap_1972</name>
</gene>
<dbReference type="InterPro" id="IPR007410">
    <property type="entry name" value="LpqE-like"/>
</dbReference>
<dbReference type="InterPro" id="IPR036182">
    <property type="entry name" value="PCuAC_sf"/>
</dbReference>
<accession>D0KVG4</accession>
<reference evidence="2 3" key="1">
    <citation type="submission" date="2009-10" db="EMBL/GenBank/DDBJ databases">
        <title>Complete sequence of Halothiobacillus neapolitanus c2.</title>
        <authorList>
            <consortium name="US DOE Joint Genome Institute"/>
            <person name="Lucas S."/>
            <person name="Copeland A."/>
            <person name="Lapidus A."/>
            <person name="Glavina del Rio T."/>
            <person name="Tice H."/>
            <person name="Bruce D."/>
            <person name="Goodwin L."/>
            <person name="Pitluck S."/>
            <person name="Davenport K."/>
            <person name="Brettin T."/>
            <person name="Detter J.C."/>
            <person name="Han C."/>
            <person name="Tapia R."/>
            <person name="Larimer F."/>
            <person name="Land M."/>
            <person name="Hauser L."/>
            <person name="Kyrpides N."/>
            <person name="Mikhailova N."/>
            <person name="Kerfeld C."/>
            <person name="Cannon G."/>
            <person name="Heinhort S."/>
        </authorList>
    </citation>
    <scope>NUCLEOTIDE SEQUENCE [LARGE SCALE GENOMIC DNA]</scope>
    <source>
        <strain evidence="3">ATCC 23641 / c2</strain>
    </source>
</reference>
<dbReference type="AlphaFoldDB" id="D0KVG4"/>
<dbReference type="HOGENOM" id="CLU_100939_1_3_6"/>
<dbReference type="PANTHER" id="PTHR36302">
    <property type="entry name" value="BLR7088 PROTEIN"/>
    <property type="match status" value="1"/>
</dbReference>
<keyword evidence="1" id="KW-0732">Signal</keyword>